<dbReference type="AlphaFoldDB" id="A0A6G4U5M4"/>
<proteinExistence type="inferred from homology"/>
<dbReference type="InterPro" id="IPR029055">
    <property type="entry name" value="Ntn_hydrolases_N"/>
</dbReference>
<dbReference type="PANTHER" id="PTHR32194:SF0">
    <property type="entry name" value="ATP-DEPENDENT PROTEASE SUBUNIT HSLV"/>
    <property type="match status" value="1"/>
</dbReference>
<keyword evidence="4 9" id="KW-0888">Threonine protease</keyword>
<dbReference type="PROSITE" id="PS51476">
    <property type="entry name" value="PROTEASOME_BETA_2"/>
    <property type="match status" value="1"/>
</dbReference>
<protein>
    <recommendedName>
        <fullName evidence="9 10">Proteasome subunit beta</fullName>
        <ecNumber evidence="9 10">3.4.25.1</ecNumber>
    </recommendedName>
    <alternativeName>
        <fullName evidence="9">20S proteasome beta subunit</fullName>
    </alternativeName>
    <alternativeName>
        <fullName evidence="9">Proteasome core protein PrcB</fullName>
    </alternativeName>
</protein>
<organism evidence="11 12">
    <name type="scientific">Streptomyces coryli</name>
    <dbReference type="NCBI Taxonomy" id="1128680"/>
    <lineage>
        <taxon>Bacteria</taxon>
        <taxon>Bacillati</taxon>
        <taxon>Actinomycetota</taxon>
        <taxon>Actinomycetes</taxon>
        <taxon>Kitasatosporales</taxon>
        <taxon>Streptomycetaceae</taxon>
        <taxon>Streptomyces</taxon>
    </lineage>
</organism>
<evidence type="ECO:0000256" key="1">
    <source>
        <dbReference type="ARBA" id="ARBA00001198"/>
    </source>
</evidence>
<keyword evidence="2 9" id="KW-0963">Cytoplasm</keyword>
<dbReference type="SUPFAM" id="SSF56235">
    <property type="entry name" value="N-terminal nucleophile aminohydrolases (Ntn hydrolases)"/>
    <property type="match status" value="1"/>
</dbReference>
<comment type="activity regulation">
    <text evidence="9">The formation of the proteasomal ATPase ARC-20S proteasome complex, likely via the docking of the C-termini of ARC into the intersubunit pockets in the alpha-rings, may trigger opening of the gate for substrate entry. Interconversion between the open-gate and close-gate conformations leads to a dynamic regulation of the 20S proteasome proteolysis activity.</text>
</comment>
<keyword evidence="3 9" id="KW-0645">Protease</keyword>
<dbReference type="GO" id="GO:0005737">
    <property type="term" value="C:cytoplasm"/>
    <property type="evidence" value="ECO:0007669"/>
    <property type="project" value="UniProtKB-SubCell"/>
</dbReference>
<dbReference type="UniPathway" id="UPA00997"/>
<evidence type="ECO:0000256" key="6">
    <source>
        <dbReference type="ARBA" id="ARBA00022813"/>
    </source>
</evidence>
<dbReference type="Proteomes" id="UP000481583">
    <property type="component" value="Unassembled WGS sequence"/>
</dbReference>
<keyword evidence="6 9" id="KW-0068">Autocatalytic cleavage</keyword>
<feature type="chain" id="PRO_5026406738" description="Proteasome subunit beta" evidence="9">
    <location>
        <begin position="55"/>
        <end position="282"/>
    </location>
</feature>
<accession>A0A6G4U5M4</accession>
<dbReference type="HAMAP" id="MF_02113_B">
    <property type="entry name" value="Proteasome_B_B"/>
    <property type="match status" value="1"/>
</dbReference>
<feature type="active site" description="Nucleophile" evidence="9">
    <location>
        <position position="55"/>
    </location>
</feature>
<evidence type="ECO:0000256" key="5">
    <source>
        <dbReference type="ARBA" id="ARBA00022801"/>
    </source>
</evidence>
<comment type="similarity">
    <text evidence="9">Belongs to the peptidase T1B family.</text>
</comment>
<dbReference type="NCBIfam" id="TIGR03690">
    <property type="entry name" value="20S_bact_beta"/>
    <property type="match status" value="1"/>
</dbReference>
<comment type="function">
    <text evidence="9">Component of the proteasome core, a large protease complex with broad specificity involved in protein degradation.</text>
</comment>
<evidence type="ECO:0000256" key="4">
    <source>
        <dbReference type="ARBA" id="ARBA00022698"/>
    </source>
</evidence>
<evidence type="ECO:0000256" key="9">
    <source>
        <dbReference type="HAMAP-Rule" id="MF_02113"/>
    </source>
</evidence>
<dbReference type="RefSeq" id="WP_165240850.1">
    <property type="nucleotide sequence ID" value="NZ_JAAKZV010000148.1"/>
</dbReference>
<dbReference type="InterPro" id="IPR022483">
    <property type="entry name" value="PSB_actinobac"/>
</dbReference>
<evidence type="ECO:0000256" key="8">
    <source>
        <dbReference type="ARBA" id="ARBA00023145"/>
    </source>
</evidence>
<sequence length="282" mass="30070">MPDRPELPARLPDAFLTPGSSSFVDFLQVQAPGFLPVNRRLPAAAHPDFTVPHATTVVAATYADGVLIAADRRVTAGNLIANREYEKVLQADDYSAVGIAGSTGIAEEMVALFRMELAHFEKIESSALSLTGKANRLGTLIRGNLELATQGLAVVPVYVGYDDARGRGRIFSYDITGGRSEEQHFAGTGSGSVFALGSLKKLWRADMAERELATAAVQALYDAAEEDTATGGPDATRRLYPRVAVVDAEGFRQLPEPLVSEIAGEVLAGRYERPDGPTAPVL</sequence>
<dbReference type="Pfam" id="PF00227">
    <property type="entry name" value="Proteasome"/>
    <property type="match status" value="1"/>
</dbReference>
<comment type="pathway">
    <text evidence="9">Protein degradation; proteasomal Pup-dependent pathway.</text>
</comment>
<dbReference type="EC" id="3.4.25.1" evidence="9 10"/>
<comment type="subunit">
    <text evidence="9">The 20S proteasome core is composed of 14 alpha and 14 beta subunits that assemble into four stacked heptameric rings, resulting in a barrel-shaped structure. The two inner rings, each composed of seven catalytic beta subunits, are sandwiched by two outer rings, each composed of seven alpha subunits. The catalytic chamber with the active sites is on the inside of the barrel. Has a gated structure, the ends of the cylinder being occluded by the N-termini of the alpha-subunits. Is capped by the proteasome-associated ATPase, ARC.</text>
</comment>
<dbReference type="CDD" id="cd01906">
    <property type="entry name" value="proteasome_protease_HslV"/>
    <property type="match status" value="1"/>
</dbReference>
<evidence type="ECO:0000256" key="10">
    <source>
        <dbReference type="NCBIfam" id="TIGR03690"/>
    </source>
</evidence>
<keyword evidence="5 9" id="KW-0378">Hydrolase</keyword>
<name>A0A6G4U5M4_9ACTN</name>
<dbReference type="Gene3D" id="3.60.20.10">
    <property type="entry name" value="Glutamine Phosphoribosylpyrophosphate, subunit 1, domain 1"/>
    <property type="match status" value="1"/>
</dbReference>
<keyword evidence="12" id="KW-1185">Reference proteome</keyword>
<comment type="subcellular location">
    <subcellularLocation>
        <location evidence="9">Cytoplasm</location>
    </subcellularLocation>
</comment>
<dbReference type="GO" id="GO:0004298">
    <property type="term" value="F:threonine-type endopeptidase activity"/>
    <property type="evidence" value="ECO:0007669"/>
    <property type="project" value="UniProtKB-UniRule"/>
</dbReference>
<dbReference type="PANTHER" id="PTHR32194">
    <property type="entry name" value="METALLOPROTEASE TLDD"/>
    <property type="match status" value="1"/>
</dbReference>
<keyword evidence="7 9" id="KW-0647">Proteasome</keyword>
<comment type="catalytic activity">
    <reaction evidence="1 9">
        <text>Cleavage of peptide bonds with very broad specificity.</text>
        <dbReference type="EC" id="3.4.25.1"/>
    </reaction>
</comment>
<gene>
    <name evidence="9 11" type="primary">prcB</name>
    <name evidence="11" type="ORF">G5C51_26990</name>
</gene>
<evidence type="ECO:0000256" key="7">
    <source>
        <dbReference type="ARBA" id="ARBA00022942"/>
    </source>
</evidence>
<dbReference type="InterPro" id="IPR023333">
    <property type="entry name" value="Proteasome_suB-type"/>
</dbReference>
<comment type="caution">
    <text evidence="11">The sequence shown here is derived from an EMBL/GenBank/DDBJ whole genome shotgun (WGS) entry which is preliminary data.</text>
</comment>
<evidence type="ECO:0000256" key="2">
    <source>
        <dbReference type="ARBA" id="ARBA00022490"/>
    </source>
</evidence>
<dbReference type="GO" id="GO:0019941">
    <property type="term" value="P:modification-dependent protein catabolic process"/>
    <property type="evidence" value="ECO:0007669"/>
    <property type="project" value="UniProtKB-UniRule"/>
</dbReference>
<feature type="propeptide" id="PRO_5026406739" description="Removed in mature form; by autocatalysis" evidence="9">
    <location>
        <begin position="1"/>
        <end position="54"/>
    </location>
</feature>
<reference evidence="11 12" key="1">
    <citation type="submission" date="2020-02" db="EMBL/GenBank/DDBJ databases">
        <title>Whole-genome analyses of novel actinobacteria.</title>
        <authorList>
            <person name="Sahin N."/>
        </authorList>
    </citation>
    <scope>NUCLEOTIDE SEQUENCE [LARGE SCALE GENOMIC DNA]</scope>
    <source>
        <strain evidence="11 12">A7024</strain>
    </source>
</reference>
<keyword evidence="8 9" id="KW-0865">Zymogen</keyword>
<dbReference type="InterPro" id="IPR001353">
    <property type="entry name" value="Proteasome_sua/b"/>
</dbReference>
<dbReference type="GO" id="GO:0019774">
    <property type="term" value="C:proteasome core complex, beta-subunit complex"/>
    <property type="evidence" value="ECO:0007669"/>
    <property type="project" value="UniProtKB-UniRule"/>
</dbReference>
<evidence type="ECO:0000256" key="3">
    <source>
        <dbReference type="ARBA" id="ARBA00022670"/>
    </source>
</evidence>
<dbReference type="GO" id="GO:0010498">
    <property type="term" value="P:proteasomal protein catabolic process"/>
    <property type="evidence" value="ECO:0007669"/>
    <property type="project" value="UniProtKB-UniRule"/>
</dbReference>
<dbReference type="EMBL" id="JAAKZV010000148">
    <property type="protein sequence ID" value="NGN67539.1"/>
    <property type="molecule type" value="Genomic_DNA"/>
</dbReference>
<evidence type="ECO:0000313" key="12">
    <source>
        <dbReference type="Proteomes" id="UP000481583"/>
    </source>
</evidence>
<evidence type="ECO:0000313" key="11">
    <source>
        <dbReference type="EMBL" id="NGN67539.1"/>
    </source>
</evidence>